<evidence type="ECO:0000313" key="1">
    <source>
        <dbReference type="EMBL" id="CEG08338.1"/>
    </source>
</evidence>
<reference evidence="1 2" key="1">
    <citation type="journal article" date="2014" name="Genome Announc.">
        <title>Genome Sequence of Afipia felis Strain 76713, Isolated in Hospital Water Using an Amoeba Co-Culture Procedure.</title>
        <authorList>
            <person name="Benamar S."/>
            <person name="La Scola B."/>
            <person name="Croce O."/>
        </authorList>
    </citation>
    <scope>NUCLEOTIDE SEQUENCE [LARGE SCALE GENOMIC DNA]</scope>
    <source>
        <strain evidence="1 2">76713</strain>
    </source>
</reference>
<comment type="caution">
    <text evidence="1">The sequence shown here is derived from an EMBL/GenBank/DDBJ whole genome shotgun (WGS) entry which is preliminary data.</text>
</comment>
<dbReference type="InterPro" id="IPR010260">
    <property type="entry name" value="AlpA"/>
</dbReference>
<dbReference type="AlphaFoldDB" id="A0A090N7C0"/>
<dbReference type="OrthoDB" id="9801242at2"/>
<dbReference type="PANTHER" id="PTHR36154:SF1">
    <property type="entry name" value="DNA-BINDING TRANSCRIPTIONAL ACTIVATOR ALPA"/>
    <property type="match status" value="1"/>
</dbReference>
<name>A0A090N7C0_AFIFE</name>
<dbReference type="Gene3D" id="1.10.238.160">
    <property type="match status" value="1"/>
</dbReference>
<sequence length="77" mass="8808">MAERLQATLTILRRRDLEARLKLSRSTIYDKINPGSPRYDATFPKPIRLGNGSAVGWIEGEVEIWLRGRIEASRRQG</sequence>
<proteinExistence type="predicted"/>
<protein>
    <submittedName>
        <fullName evidence="1">Transcriptional regulator</fullName>
    </submittedName>
</protein>
<keyword evidence="2" id="KW-1185">Reference proteome</keyword>
<dbReference type="PANTHER" id="PTHR36154">
    <property type="entry name" value="DNA-BINDING TRANSCRIPTIONAL ACTIVATOR ALPA"/>
    <property type="match status" value="1"/>
</dbReference>
<dbReference type="InterPro" id="IPR052931">
    <property type="entry name" value="Prophage_regulatory_activator"/>
</dbReference>
<dbReference type="EMBL" id="CCAZ020000001">
    <property type="protein sequence ID" value="CEG08338.1"/>
    <property type="molecule type" value="Genomic_DNA"/>
</dbReference>
<evidence type="ECO:0000313" key="2">
    <source>
        <dbReference type="Proteomes" id="UP000035762"/>
    </source>
</evidence>
<organism evidence="1 2">
    <name type="scientific">Afipia felis</name>
    <name type="common">Cat scratch disease bacillus</name>
    <dbReference type="NCBI Taxonomy" id="1035"/>
    <lineage>
        <taxon>Bacteria</taxon>
        <taxon>Pseudomonadati</taxon>
        <taxon>Pseudomonadota</taxon>
        <taxon>Alphaproteobacteria</taxon>
        <taxon>Hyphomicrobiales</taxon>
        <taxon>Nitrobacteraceae</taxon>
        <taxon>Afipia</taxon>
    </lineage>
</organism>
<dbReference type="Pfam" id="PF05930">
    <property type="entry name" value="Phage_AlpA"/>
    <property type="match status" value="1"/>
</dbReference>
<dbReference type="STRING" id="1035.BN961_01752"/>
<gene>
    <name evidence="1" type="ORF">BN961_01752</name>
</gene>
<dbReference type="Proteomes" id="UP000035762">
    <property type="component" value="Unassembled WGS sequence"/>
</dbReference>
<accession>A0A090N7C0</accession>